<dbReference type="PANTHER" id="PTHR46652:SF3">
    <property type="entry name" value="LEUCINE-RICH REPEAT-CONTAINING PROTEIN 9"/>
    <property type="match status" value="1"/>
</dbReference>
<dbReference type="InterPro" id="IPR032675">
    <property type="entry name" value="LRR_dom_sf"/>
</dbReference>
<dbReference type="Proteomes" id="UP001057375">
    <property type="component" value="Unassembled WGS sequence"/>
</dbReference>
<evidence type="ECO:0000256" key="2">
    <source>
        <dbReference type="ARBA" id="ARBA00022737"/>
    </source>
</evidence>
<dbReference type="PROSITE" id="PS00022">
    <property type="entry name" value="EGF_1"/>
    <property type="match status" value="1"/>
</dbReference>
<name>A0ABQ5JVE2_9EUKA</name>
<dbReference type="PANTHER" id="PTHR46652">
    <property type="entry name" value="LEUCINE-RICH REPEAT AND IQ DOMAIN-CONTAINING PROTEIN 1-RELATED"/>
    <property type="match status" value="1"/>
</dbReference>
<evidence type="ECO:0000313" key="4">
    <source>
        <dbReference type="EMBL" id="GKT18804.1"/>
    </source>
</evidence>
<proteinExistence type="predicted"/>
<protein>
    <recommendedName>
        <fullName evidence="3">EGF-like domain-containing protein</fullName>
    </recommendedName>
</protein>
<keyword evidence="5" id="KW-1185">Reference proteome</keyword>
<gene>
    <name evidence="4" type="ORF">ADUPG1_011380</name>
</gene>
<comment type="caution">
    <text evidence="4">The sequence shown here is derived from an EMBL/GenBank/DDBJ whole genome shotgun (WGS) entry which is preliminary data.</text>
</comment>
<evidence type="ECO:0000313" key="5">
    <source>
        <dbReference type="Proteomes" id="UP001057375"/>
    </source>
</evidence>
<dbReference type="SUPFAM" id="SSF52058">
    <property type="entry name" value="L domain-like"/>
    <property type="match status" value="2"/>
</dbReference>
<dbReference type="InterPro" id="IPR000742">
    <property type="entry name" value="EGF"/>
</dbReference>
<dbReference type="Gene3D" id="3.80.10.10">
    <property type="entry name" value="Ribonuclease Inhibitor"/>
    <property type="match status" value="2"/>
</dbReference>
<keyword evidence="1" id="KW-0433">Leucine-rich repeat</keyword>
<sequence>MIREDLVSISSLNLSSSYVTSLSGLQFATNLSSLDISNTSMSLSSDLSDLSSSLVQLTMDNAGISAETDFSSLTSLTHLSLRDNSVFTFSSSGLLPASLTSLDVSNTLVIDTSVLPVGLVELSMDDVGLSGDVDFSSFTLLDTLSVVDNTSFTISSSDVFPSSLQSLDISGCTSITDLSLVPTCLTTLSISRMDLDDKSAIGGFSDLLVLNANSSSIDDEDMPYFAELSSIVELYLAWNLLTDISYLNCLSDTLSVLNVDNNSVCGISSSDFPASTTFSYAGQSTSICDQCSDDTGLSFYPTPSVATNTVCKEVWDGMYRTDCAMFSYRDYSSTDALSCVGLTVGTTYTCLSDLESNSNIQCVNEDNGTLEVVSGCVEDWYGDSCNDECPLHNGQQCGGSDFGTCDSTTHTCSCLTGLGGDACENIDNHTLSTFVCSNVDDTDYVTLLDGYDSPCSGYTMIREDLVSISSLNLSSSYVTSLSGLQFATNLSSLDISNTSMSLSSDLSDLSSSLVQLTMDNAGISAETDFSSLTSLTHLSLRDNSVFTFSSSGLLPASLTSLDVSNTLVIDTSVLPVGLVELSMDDVGLSGDVDFSSFTLL</sequence>
<reference evidence="4" key="1">
    <citation type="submission" date="2022-03" db="EMBL/GenBank/DDBJ databases">
        <title>Draft genome sequence of Aduncisulcus paluster, a free-living microaerophilic Fornicata.</title>
        <authorList>
            <person name="Yuyama I."/>
            <person name="Kume K."/>
            <person name="Tamura T."/>
            <person name="Inagaki Y."/>
            <person name="Hashimoto T."/>
        </authorList>
    </citation>
    <scope>NUCLEOTIDE SEQUENCE</scope>
    <source>
        <strain evidence="4">NY0171</strain>
    </source>
</reference>
<evidence type="ECO:0000259" key="3">
    <source>
        <dbReference type="PROSITE" id="PS00022"/>
    </source>
</evidence>
<evidence type="ECO:0000256" key="1">
    <source>
        <dbReference type="ARBA" id="ARBA00022614"/>
    </source>
</evidence>
<dbReference type="InterPro" id="IPR001611">
    <property type="entry name" value="Leu-rich_rpt"/>
</dbReference>
<feature type="non-terminal residue" evidence="4">
    <location>
        <position position="600"/>
    </location>
</feature>
<accession>A0ABQ5JVE2</accession>
<feature type="domain" description="EGF-like" evidence="3">
    <location>
        <begin position="412"/>
        <end position="423"/>
    </location>
</feature>
<dbReference type="EMBL" id="BQXS01011985">
    <property type="protein sequence ID" value="GKT18804.1"/>
    <property type="molecule type" value="Genomic_DNA"/>
</dbReference>
<keyword evidence="2" id="KW-0677">Repeat</keyword>
<dbReference type="PROSITE" id="PS51450">
    <property type="entry name" value="LRR"/>
    <property type="match status" value="1"/>
</dbReference>
<organism evidence="4 5">
    <name type="scientific">Aduncisulcus paluster</name>
    <dbReference type="NCBI Taxonomy" id="2918883"/>
    <lineage>
        <taxon>Eukaryota</taxon>
        <taxon>Metamonada</taxon>
        <taxon>Carpediemonas-like organisms</taxon>
        <taxon>Aduncisulcus</taxon>
    </lineage>
</organism>
<dbReference type="InterPro" id="IPR050836">
    <property type="entry name" value="SDS22/Internalin_LRR"/>
</dbReference>